<sequence length="408" mass="44259">MRVNGALGDWQSITIKFSGEVLPRERAEAFKGSMFAAYPGDLVFSKIDARNGAVGLIPSSIPKAVVTSEYPVFTPRADKLRPAYLHHLLRADHFKGELQRKASGTSGRKRVTPEGFLSLEIPVPSLAEQDVLITAYADALTRAEQLEREAEAIERAGWLAFETALGVAPPPPLPDRPVFVARFKDVELWSHEGMLRATVGDQGVRVATCPIVELGTVAAVSYGLQKSPTNRPGTHARPYLRVANVQRGRLILDKIKTINVPDADMASLRLEVGDILFVEGNGSRAELGRVALWNGEITDCVHQNHIIKARPQQSLLLPEFAMAWFNSEAGRDHFFKSGKTTSGLGTINSSVIRTAPIPLPSIAVQKALISELSAADTSAQAKRSEAATLRQSAWAAFESALFVPAEPS</sequence>
<dbReference type="Proteomes" id="UP000005522">
    <property type="component" value="Chromosome"/>
</dbReference>
<dbReference type="EMBL" id="CP005986">
    <property type="protein sequence ID" value="AIA55703.1"/>
    <property type="molecule type" value="Genomic_DNA"/>
</dbReference>
<accession>A0A059ZW79</accession>
<keyword evidence="3" id="KW-0378">Hydrolase</keyword>
<keyword evidence="1" id="KW-0680">Restriction system</keyword>
<dbReference type="AlphaFoldDB" id="A0A059ZW79"/>
<gene>
    <name evidence="3" type="ORF">Acaty_c1844</name>
</gene>
<dbReference type="InterPro" id="IPR044946">
    <property type="entry name" value="Restrct_endonuc_typeI_TRD_sf"/>
</dbReference>
<evidence type="ECO:0000313" key="4">
    <source>
        <dbReference type="Proteomes" id="UP000005522"/>
    </source>
</evidence>
<dbReference type="HOGENOM" id="CLU_021095_10_1_6"/>
<dbReference type="RefSeq" id="WP_004872920.1">
    <property type="nucleotide sequence ID" value="NZ_CP005986.1"/>
</dbReference>
<evidence type="ECO:0000256" key="1">
    <source>
        <dbReference type="ARBA" id="ARBA00022747"/>
    </source>
</evidence>
<evidence type="ECO:0000256" key="2">
    <source>
        <dbReference type="ARBA" id="ARBA00023125"/>
    </source>
</evidence>
<dbReference type="SUPFAM" id="SSF116734">
    <property type="entry name" value="DNA methylase specificity domain"/>
    <property type="match status" value="2"/>
</dbReference>
<keyword evidence="2" id="KW-0238">DNA-binding</keyword>
<dbReference type="GO" id="GO:0003677">
    <property type="term" value="F:DNA binding"/>
    <property type="evidence" value="ECO:0007669"/>
    <property type="project" value="UniProtKB-KW"/>
</dbReference>
<dbReference type="GO" id="GO:0009307">
    <property type="term" value="P:DNA restriction-modification system"/>
    <property type="evidence" value="ECO:0007669"/>
    <property type="project" value="UniProtKB-KW"/>
</dbReference>
<dbReference type="Gene3D" id="3.90.220.20">
    <property type="entry name" value="DNA methylase specificity domains"/>
    <property type="match status" value="2"/>
</dbReference>
<dbReference type="InterPro" id="IPR052021">
    <property type="entry name" value="Type-I_RS_S_subunit"/>
</dbReference>
<proteinExistence type="predicted"/>
<dbReference type="REBASE" id="29256">
    <property type="entry name" value="S.Aca51756ORF1568P"/>
</dbReference>
<dbReference type="EC" id="3.1.21.3" evidence="3"/>
<organism evidence="3 4">
    <name type="scientific">Acidithiobacillus caldus (strain ATCC 51756 / DSM 8584 / KU)</name>
    <dbReference type="NCBI Taxonomy" id="637389"/>
    <lineage>
        <taxon>Bacteria</taxon>
        <taxon>Pseudomonadati</taxon>
        <taxon>Pseudomonadota</taxon>
        <taxon>Acidithiobacillia</taxon>
        <taxon>Acidithiobacillales</taxon>
        <taxon>Acidithiobacillaceae</taxon>
        <taxon>Acidithiobacillus</taxon>
    </lineage>
</organism>
<dbReference type="GO" id="GO:0009035">
    <property type="term" value="F:type I site-specific deoxyribonuclease activity"/>
    <property type="evidence" value="ECO:0007669"/>
    <property type="project" value="UniProtKB-EC"/>
</dbReference>
<name>A0A059ZW79_ACICK</name>
<dbReference type="KEGG" id="acz:Acaty_c1844"/>
<reference evidence="3 4" key="1">
    <citation type="journal article" date="2009" name="J. Bacteriol.">
        <title>Draft genome sequence of the extremely acidophilic bacterium Acidithiobacillus caldus ATCC 51756 reveals metabolic versatility in the genus Acidithiobacillus.</title>
        <authorList>
            <person name="Valdes J."/>
            <person name="Quatrini R."/>
            <person name="Hallberg K."/>
            <person name="Dopson M."/>
            <person name="Valenzuela P.D."/>
            <person name="Holmes D.S."/>
        </authorList>
    </citation>
    <scope>NUCLEOTIDE SEQUENCE [LARGE SCALE GENOMIC DNA]</scope>
    <source>
        <strain evidence="4">ATCC 51756 / DSM 8584 / KU</strain>
    </source>
</reference>
<dbReference type="CDD" id="cd17253">
    <property type="entry name" value="RMtype1_S_Eco933I-TRD2-CR2_like"/>
    <property type="match status" value="1"/>
</dbReference>
<dbReference type="PANTHER" id="PTHR30408:SF12">
    <property type="entry name" value="TYPE I RESTRICTION ENZYME MJAVIII SPECIFICITY SUBUNIT"/>
    <property type="match status" value="1"/>
</dbReference>
<dbReference type="PANTHER" id="PTHR30408">
    <property type="entry name" value="TYPE-1 RESTRICTION ENZYME ECOKI SPECIFICITY PROTEIN"/>
    <property type="match status" value="1"/>
</dbReference>
<dbReference type="eggNOG" id="COG0732">
    <property type="taxonomic scope" value="Bacteria"/>
</dbReference>
<evidence type="ECO:0000313" key="3">
    <source>
        <dbReference type="EMBL" id="AIA55703.1"/>
    </source>
</evidence>
<protein>
    <submittedName>
        <fullName evidence="3">Type I restriction-modification system, specificity subunit S</fullName>
        <ecNumber evidence="3">3.1.21.3</ecNumber>
    </submittedName>
</protein>